<dbReference type="PANTHER" id="PTHR32099:SF42">
    <property type="entry name" value="CYSTEINE-RICH RECEPTOR-LIKE PROTEIN KINASE 9-RELATED"/>
    <property type="match status" value="1"/>
</dbReference>
<feature type="domain" description="Gnk2-homologous" evidence="4">
    <location>
        <begin position="143"/>
        <end position="251"/>
    </location>
</feature>
<name>A0ABD3C4H0_9LAMI</name>
<evidence type="ECO:0000256" key="3">
    <source>
        <dbReference type="SAM" id="SignalP"/>
    </source>
</evidence>
<dbReference type="PROSITE" id="PS51473">
    <property type="entry name" value="GNK2"/>
    <property type="match status" value="2"/>
</dbReference>
<feature type="chain" id="PRO_5044792401" description="Gnk2-homologous domain-containing protein" evidence="3">
    <location>
        <begin position="24"/>
        <end position="258"/>
    </location>
</feature>
<dbReference type="Gene3D" id="3.30.430.20">
    <property type="entry name" value="Gnk2 domain, C-X8-C-X2-C motif"/>
    <property type="match status" value="2"/>
</dbReference>
<dbReference type="AlphaFoldDB" id="A0ABD3C4H0"/>
<evidence type="ECO:0000259" key="4">
    <source>
        <dbReference type="PROSITE" id="PS51473"/>
    </source>
</evidence>
<evidence type="ECO:0000313" key="5">
    <source>
        <dbReference type="EMBL" id="KAL3624690.1"/>
    </source>
</evidence>
<evidence type="ECO:0000256" key="1">
    <source>
        <dbReference type="ARBA" id="ARBA00022729"/>
    </source>
</evidence>
<gene>
    <name evidence="5" type="ORF">CASFOL_031358</name>
</gene>
<keyword evidence="2" id="KW-0677">Repeat</keyword>
<dbReference type="Proteomes" id="UP001632038">
    <property type="component" value="Unassembled WGS sequence"/>
</dbReference>
<dbReference type="PANTHER" id="PTHR32099">
    <property type="entry name" value="CYSTEINE-RICH REPEAT SECRETORY PROTEIN"/>
    <property type="match status" value="1"/>
</dbReference>
<protein>
    <recommendedName>
        <fullName evidence="4">Gnk2-homologous domain-containing protein</fullName>
    </recommendedName>
</protein>
<feature type="domain" description="Gnk2-homologous" evidence="4">
    <location>
        <begin position="33"/>
        <end position="137"/>
    </location>
</feature>
<organism evidence="5 6">
    <name type="scientific">Castilleja foliolosa</name>
    <dbReference type="NCBI Taxonomy" id="1961234"/>
    <lineage>
        <taxon>Eukaryota</taxon>
        <taxon>Viridiplantae</taxon>
        <taxon>Streptophyta</taxon>
        <taxon>Embryophyta</taxon>
        <taxon>Tracheophyta</taxon>
        <taxon>Spermatophyta</taxon>
        <taxon>Magnoliopsida</taxon>
        <taxon>eudicotyledons</taxon>
        <taxon>Gunneridae</taxon>
        <taxon>Pentapetalae</taxon>
        <taxon>asterids</taxon>
        <taxon>lamiids</taxon>
        <taxon>Lamiales</taxon>
        <taxon>Orobanchaceae</taxon>
        <taxon>Pedicularideae</taxon>
        <taxon>Castillejinae</taxon>
        <taxon>Castilleja</taxon>
    </lineage>
</organism>
<keyword evidence="6" id="KW-1185">Reference proteome</keyword>
<dbReference type="InterPro" id="IPR002902">
    <property type="entry name" value="GNK2"/>
</dbReference>
<dbReference type="CDD" id="cd23509">
    <property type="entry name" value="Gnk2-like"/>
    <property type="match status" value="2"/>
</dbReference>
<accession>A0ABD3C4H0</accession>
<feature type="signal peptide" evidence="3">
    <location>
        <begin position="1"/>
        <end position="23"/>
    </location>
</feature>
<comment type="caution">
    <text evidence="5">The sequence shown here is derived from an EMBL/GenBank/DDBJ whole genome shotgun (WGS) entry which is preliminary data.</text>
</comment>
<dbReference type="InterPro" id="IPR038408">
    <property type="entry name" value="GNK2_sf"/>
</dbReference>
<evidence type="ECO:0000313" key="6">
    <source>
        <dbReference type="Proteomes" id="UP001632038"/>
    </source>
</evidence>
<reference evidence="6" key="1">
    <citation type="journal article" date="2024" name="IScience">
        <title>Strigolactones Initiate the Formation of Haustorium-like Structures in Castilleja.</title>
        <authorList>
            <person name="Buerger M."/>
            <person name="Peterson D."/>
            <person name="Chory J."/>
        </authorList>
    </citation>
    <scope>NUCLEOTIDE SEQUENCE [LARGE SCALE GENOMIC DNA]</scope>
</reference>
<sequence length="258" mass="28898">MDYHCFLPILMIIFSSSSHLIQTQHFPFPDDDSPDYDYDCLSTFYNYTQGFADNLHNLLSSLSSNIYPTGFWNGSSGLGPDDQAYALAYCRGDLILTPRCSSCIKTGIRGITQSCPNNRAAMIWYNDCCLMYSDTYFFGQINTNPERVVWNIELASNETAHTAAVMGLLSNLSINASDTSNEYMYAGGDVFEPVENVPIFGTAQCSRDLSHDDCKKCLVDYAIPEIQIAAGRVNGRFLSGSCILRFENHTFINDHRRP</sequence>
<proteinExistence type="predicted"/>
<evidence type="ECO:0000256" key="2">
    <source>
        <dbReference type="ARBA" id="ARBA00022737"/>
    </source>
</evidence>
<keyword evidence="1 3" id="KW-0732">Signal</keyword>
<dbReference type="Pfam" id="PF01657">
    <property type="entry name" value="Stress-antifung"/>
    <property type="match status" value="2"/>
</dbReference>
<dbReference type="EMBL" id="JAVIJP010000053">
    <property type="protein sequence ID" value="KAL3624690.1"/>
    <property type="molecule type" value="Genomic_DNA"/>
</dbReference>